<sequence>MAGKKGGGRPPARAASPLNEALRRVQEMVGRGFVPARVGREVEGIVAGWRAEGQGDLVEELLEQLQAGVEAASDSMAELDPDSKAAMRAGENALAALTAARDAARQDAGVPALG</sequence>
<organism evidence="1 2">
    <name type="scientific">Roseomonas acroporae</name>
    <dbReference type="NCBI Taxonomy" id="2937791"/>
    <lineage>
        <taxon>Bacteria</taxon>
        <taxon>Pseudomonadati</taxon>
        <taxon>Pseudomonadota</taxon>
        <taxon>Alphaproteobacteria</taxon>
        <taxon>Acetobacterales</taxon>
        <taxon>Roseomonadaceae</taxon>
        <taxon>Roseomonas</taxon>
    </lineage>
</organism>
<reference evidence="1" key="1">
    <citation type="submission" date="2022-04" db="EMBL/GenBank/DDBJ databases">
        <title>Roseomonas acroporae sp. nov., isolated from coral Acropora digitifera.</title>
        <authorList>
            <person name="Sun H."/>
        </authorList>
    </citation>
    <scope>NUCLEOTIDE SEQUENCE</scope>
    <source>
        <strain evidence="1">NAR14</strain>
    </source>
</reference>
<dbReference type="AlphaFoldDB" id="A0A9X1Y6K9"/>
<name>A0A9X1Y6K9_9PROT</name>
<dbReference type="EMBL" id="JALPRX010000034">
    <property type="protein sequence ID" value="MCK8784518.1"/>
    <property type="molecule type" value="Genomic_DNA"/>
</dbReference>
<gene>
    <name evidence="1" type="ORF">M0638_09010</name>
</gene>
<keyword evidence="2" id="KW-1185">Reference proteome</keyword>
<dbReference type="RefSeq" id="WP_248666643.1">
    <property type="nucleotide sequence ID" value="NZ_JALPRX010000034.1"/>
</dbReference>
<protein>
    <submittedName>
        <fullName evidence="1">Uncharacterized protein</fullName>
    </submittedName>
</protein>
<comment type="caution">
    <text evidence="1">The sequence shown here is derived from an EMBL/GenBank/DDBJ whole genome shotgun (WGS) entry which is preliminary data.</text>
</comment>
<evidence type="ECO:0000313" key="1">
    <source>
        <dbReference type="EMBL" id="MCK8784518.1"/>
    </source>
</evidence>
<dbReference type="Proteomes" id="UP001139516">
    <property type="component" value="Unassembled WGS sequence"/>
</dbReference>
<evidence type="ECO:0000313" key="2">
    <source>
        <dbReference type="Proteomes" id="UP001139516"/>
    </source>
</evidence>
<accession>A0A9X1Y6K9</accession>
<proteinExistence type="predicted"/>